<evidence type="ECO:0008006" key="3">
    <source>
        <dbReference type="Google" id="ProtNLM"/>
    </source>
</evidence>
<name>A0A0A2MM94_9FLAO</name>
<proteinExistence type="predicted"/>
<feature type="non-terminal residue" evidence="1">
    <location>
        <position position="411"/>
    </location>
</feature>
<reference evidence="1 2" key="2">
    <citation type="journal article" date="2015" name="Stand. Genomic Sci.">
        <title>High quality draft genomic sequence of Flavobacterium enshiense DK69(T) and comparison among Flavobacterium genomes.</title>
        <authorList>
            <person name="Zeng Z."/>
            <person name="Chen C."/>
            <person name="Du H."/>
            <person name="Wang G."/>
            <person name="Li M."/>
        </authorList>
    </citation>
    <scope>NUCLEOTIDE SEQUENCE [LARGE SCALE GENOMIC DNA]</scope>
    <source>
        <strain evidence="1 2">DK69</strain>
    </source>
</reference>
<dbReference type="Proteomes" id="UP000030149">
    <property type="component" value="Unassembled WGS sequence"/>
</dbReference>
<accession>A0A0A2MM94</accession>
<dbReference type="AlphaFoldDB" id="A0A0A2MM94"/>
<evidence type="ECO:0000313" key="1">
    <source>
        <dbReference type="EMBL" id="KGO92603.1"/>
    </source>
</evidence>
<comment type="caution">
    <text evidence="1">The sequence shown here is derived from an EMBL/GenBank/DDBJ whole genome shotgun (WGS) entry which is preliminary data.</text>
</comment>
<gene>
    <name evidence="1" type="ORF">Q767_15620</name>
</gene>
<protein>
    <recommendedName>
        <fullName evidence="3">PKD domain-containing protein</fullName>
    </recommendedName>
</protein>
<dbReference type="STRING" id="1107311.Q767_15620"/>
<sequence>MKKNILSQSEELPETKCRTGFSSNLSKLKLGAFGYWKTVTALLFAFLLFSNASWGQAADIDQVRNGGVGETPTPNNWQNGNLGPENTHLLEGYSVPYRTVITGLTAGTNYTIQIGIDTQEGGIAALDYFTSFQRLEPHAQFGHLAEVINPIFGVSGITTGPFTSAIPVPSTTGTDVPGMPASSFNLLPEAERVITIWNGTFFGANPVTYSLQESLANTNGATATNLQINFTASASTVVLAWGGHIASTVDWGAGNAHPGGSPYHCRIVGIGVFGGVLSGGSQDRSLKSDAVLVPPTCNATGPASVCGGSSNVYSTPSIQGATYLWTLSNNTSGATIPGSATGSSVTVNSGAGPGSYTITVVVTKDFLSSNPCPVTTTVNVAATNNAGPDQTLCQTPPSGPTQFTLAGTASG</sequence>
<dbReference type="EMBL" id="JRLZ01000026">
    <property type="protein sequence ID" value="KGO92603.1"/>
    <property type="molecule type" value="Genomic_DNA"/>
</dbReference>
<keyword evidence="2" id="KW-1185">Reference proteome</keyword>
<dbReference type="eggNOG" id="COG4932">
    <property type="taxonomic scope" value="Bacteria"/>
</dbReference>
<evidence type="ECO:0000313" key="2">
    <source>
        <dbReference type="Proteomes" id="UP000030149"/>
    </source>
</evidence>
<organism evidence="1 2">
    <name type="scientific">Flavobacterium enshiense DK69</name>
    <dbReference type="NCBI Taxonomy" id="1107311"/>
    <lineage>
        <taxon>Bacteria</taxon>
        <taxon>Pseudomonadati</taxon>
        <taxon>Bacteroidota</taxon>
        <taxon>Flavobacteriia</taxon>
        <taxon>Flavobacteriales</taxon>
        <taxon>Flavobacteriaceae</taxon>
        <taxon>Flavobacterium</taxon>
    </lineage>
</organism>
<reference evidence="2" key="1">
    <citation type="submission" date="2013-09" db="EMBL/GenBank/DDBJ databases">
        <authorList>
            <person name="Zeng Z."/>
            <person name="Chen C."/>
        </authorList>
    </citation>
    <scope>NUCLEOTIDE SEQUENCE [LARGE SCALE GENOMIC DNA]</scope>
    <source>
        <strain evidence="2">DK69</strain>
    </source>
</reference>